<dbReference type="AlphaFoldDB" id="A0A8B8JP28"/>
<evidence type="ECO:0000256" key="2">
    <source>
        <dbReference type="ARBA" id="ARBA00009191"/>
    </source>
</evidence>
<evidence type="ECO:0000256" key="5">
    <source>
        <dbReference type="SAM" id="Phobius"/>
    </source>
</evidence>
<feature type="domain" description="Strictosidine synthase conserved region" evidence="6">
    <location>
        <begin position="163"/>
        <end position="245"/>
    </location>
</feature>
<evidence type="ECO:0000256" key="4">
    <source>
        <dbReference type="ARBA" id="ARBA00023180"/>
    </source>
</evidence>
<name>A0A8B8JP28_ABRPR</name>
<evidence type="ECO:0000313" key="7">
    <source>
        <dbReference type="Proteomes" id="UP000694853"/>
    </source>
</evidence>
<keyword evidence="4" id="KW-0325">Glycoprotein</keyword>
<dbReference type="InterPro" id="IPR011042">
    <property type="entry name" value="6-blade_b-propeller_TolB-like"/>
</dbReference>
<proteinExistence type="inferred from homology"/>
<protein>
    <submittedName>
        <fullName evidence="8">Adipocyte plasma membrane-associated protein-like</fullName>
    </submittedName>
</protein>
<dbReference type="GO" id="GO:0016787">
    <property type="term" value="F:hydrolase activity"/>
    <property type="evidence" value="ECO:0007669"/>
    <property type="project" value="TreeGrafter"/>
</dbReference>
<gene>
    <name evidence="8" type="primary">LOC113848050</name>
</gene>
<evidence type="ECO:0000256" key="3">
    <source>
        <dbReference type="ARBA" id="ARBA00022554"/>
    </source>
</evidence>
<evidence type="ECO:0000256" key="1">
    <source>
        <dbReference type="ARBA" id="ARBA00004116"/>
    </source>
</evidence>
<dbReference type="KEGG" id="aprc:113848050"/>
<comment type="subcellular location">
    <subcellularLocation>
        <location evidence="1">Vacuole</location>
    </subcellularLocation>
</comment>
<dbReference type="RefSeq" id="XP_027333217.1">
    <property type="nucleotide sequence ID" value="XM_027477416.1"/>
</dbReference>
<comment type="similarity">
    <text evidence="2">Belongs to the strictosidine synthase family.</text>
</comment>
<dbReference type="PANTHER" id="PTHR10426:SF68">
    <property type="entry name" value="OS07G0614000 PROTEIN"/>
    <property type="match status" value="1"/>
</dbReference>
<keyword evidence="5" id="KW-0472">Membrane</keyword>
<reference evidence="7" key="1">
    <citation type="journal article" date="2019" name="Toxins">
        <title>Detection of Abrin-Like and Prepropulchellin-Like Toxin Genes and Transcripts Using Whole Genome Sequencing and Full-Length Transcript Sequencing of Abrus precatorius.</title>
        <authorList>
            <person name="Hovde B.T."/>
            <person name="Daligault H.E."/>
            <person name="Hanschen E.R."/>
            <person name="Kunde Y.A."/>
            <person name="Johnson M.B."/>
            <person name="Starkenburg S.R."/>
            <person name="Johnson S.L."/>
        </authorList>
    </citation>
    <scope>NUCLEOTIDE SEQUENCE [LARGE SCALE GENOMIC DNA]</scope>
</reference>
<keyword evidence="3" id="KW-0926">Vacuole</keyword>
<dbReference type="GO" id="GO:0012505">
    <property type="term" value="C:endomembrane system"/>
    <property type="evidence" value="ECO:0007669"/>
    <property type="project" value="TreeGrafter"/>
</dbReference>
<dbReference type="Pfam" id="PF03088">
    <property type="entry name" value="Str_synth"/>
    <property type="match status" value="1"/>
</dbReference>
<dbReference type="FunFam" id="2.120.10.30:FF:000066">
    <property type="entry name" value="ABC transporter permease protein"/>
    <property type="match status" value="1"/>
</dbReference>
<dbReference type="GO" id="GO:0005773">
    <property type="term" value="C:vacuole"/>
    <property type="evidence" value="ECO:0007669"/>
    <property type="project" value="UniProtKB-SubCell"/>
</dbReference>
<dbReference type="Proteomes" id="UP000694853">
    <property type="component" value="Unplaced"/>
</dbReference>
<dbReference type="GeneID" id="113848050"/>
<dbReference type="SUPFAM" id="SSF63829">
    <property type="entry name" value="Calcium-dependent phosphotriesterase"/>
    <property type="match status" value="1"/>
</dbReference>
<dbReference type="OrthoDB" id="5307922at2759"/>
<reference evidence="8" key="2">
    <citation type="submission" date="2025-08" db="UniProtKB">
        <authorList>
            <consortium name="RefSeq"/>
        </authorList>
    </citation>
    <scope>IDENTIFICATION</scope>
    <source>
        <tissue evidence="8">Young leaves</tissue>
    </source>
</reference>
<dbReference type="Gene3D" id="2.120.10.30">
    <property type="entry name" value="TolB, C-terminal domain"/>
    <property type="match status" value="1"/>
</dbReference>
<keyword evidence="7" id="KW-1185">Reference proteome</keyword>
<accession>A0A8B8JP28</accession>
<organism evidence="7 8">
    <name type="scientific">Abrus precatorius</name>
    <name type="common">Indian licorice</name>
    <name type="synonym">Glycine abrus</name>
    <dbReference type="NCBI Taxonomy" id="3816"/>
    <lineage>
        <taxon>Eukaryota</taxon>
        <taxon>Viridiplantae</taxon>
        <taxon>Streptophyta</taxon>
        <taxon>Embryophyta</taxon>
        <taxon>Tracheophyta</taxon>
        <taxon>Spermatophyta</taxon>
        <taxon>Magnoliopsida</taxon>
        <taxon>eudicotyledons</taxon>
        <taxon>Gunneridae</taxon>
        <taxon>Pentapetalae</taxon>
        <taxon>rosids</taxon>
        <taxon>fabids</taxon>
        <taxon>Fabales</taxon>
        <taxon>Fabaceae</taxon>
        <taxon>Papilionoideae</taxon>
        <taxon>50 kb inversion clade</taxon>
        <taxon>NPAAA clade</taxon>
        <taxon>indigoferoid/millettioid clade</taxon>
        <taxon>Abreae</taxon>
        <taxon>Abrus</taxon>
    </lineage>
</organism>
<keyword evidence="5" id="KW-0812">Transmembrane</keyword>
<evidence type="ECO:0000313" key="8">
    <source>
        <dbReference type="RefSeq" id="XP_027333217.1"/>
    </source>
</evidence>
<evidence type="ECO:0000259" key="6">
    <source>
        <dbReference type="Pfam" id="PF03088"/>
    </source>
</evidence>
<keyword evidence="5" id="KW-1133">Transmembrane helix</keyword>
<feature type="transmembrane region" description="Helical" evidence="5">
    <location>
        <begin position="20"/>
        <end position="40"/>
    </location>
</feature>
<sequence length="369" mass="41060">MPPSNTINLPFSTGKRCVTVSSSLVLAVLVALTVQVFYFSPIDPIVLHIKPATLTKNNKLQNIIKIGEGFLKDPEDVCVDKEGILYTATRDGWIKRLRKNENWENWKHIDSDALLGITTAKDGGLIVCDAAKGLLKVTEEDGFSVLLSQVNGSQLRFADDVIEASDGNIYFTVASNKFDLHEWFLDMLEARPHGQLLKYNPTSNETVIVLDNVTFPNGVALSKDEDYLVVCETWKYRCLRHWLKGANKGMTDILIENLPGGPDNINLAPDGSFWIALIHLTSERLEFLHYSKISKHLVASFPTLINLVNGARKKAMVVNVATNGNIIKEFDDNDGKVINFVTSALEFEDNLYLGSLNSMFIGKLPLFST</sequence>
<dbReference type="InterPro" id="IPR018119">
    <property type="entry name" value="Strictosidine_synth_cons-reg"/>
</dbReference>
<dbReference type="PANTHER" id="PTHR10426">
    <property type="entry name" value="STRICTOSIDINE SYNTHASE-RELATED"/>
    <property type="match status" value="1"/>
</dbReference>
<dbReference type="Pfam" id="PF20067">
    <property type="entry name" value="SSL_N"/>
    <property type="match status" value="1"/>
</dbReference>